<organism evidence="1 2">
    <name type="scientific">Puccinia striiformis f. sp. tritici</name>
    <dbReference type="NCBI Taxonomy" id="168172"/>
    <lineage>
        <taxon>Eukaryota</taxon>
        <taxon>Fungi</taxon>
        <taxon>Dikarya</taxon>
        <taxon>Basidiomycota</taxon>
        <taxon>Pucciniomycotina</taxon>
        <taxon>Pucciniomycetes</taxon>
        <taxon>Pucciniales</taxon>
        <taxon>Pucciniaceae</taxon>
        <taxon>Puccinia</taxon>
    </lineage>
</organism>
<proteinExistence type="predicted"/>
<dbReference type="Proteomes" id="UP001060170">
    <property type="component" value="Chromosome 1"/>
</dbReference>
<gene>
    <name evidence="1" type="ORF">MJO28_000610</name>
</gene>
<evidence type="ECO:0000313" key="2">
    <source>
        <dbReference type="Proteomes" id="UP001060170"/>
    </source>
</evidence>
<dbReference type="EMBL" id="CM045865">
    <property type="protein sequence ID" value="KAI7962516.1"/>
    <property type="molecule type" value="Genomic_DNA"/>
</dbReference>
<reference evidence="1 2" key="3">
    <citation type="journal article" date="2022" name="Microbiol. Spectr.">
        <title>Folding features and dynamics of 3D genome architecture in plant fungal pathogens.</title>
        <authorList>
            <person name="Xia C."/>
        </authorList>
    </citation>
    <scope>NUCLEOTIDE SEQUENCE [LARGE SCALE GENOMIC DNA]</scope>
    <source>
        <strain evidence="1 2">93-210</strain>
    </source>
</reference>
<evidence type="ECO:0000313" key="1">
    <source>
        <dbReference type="EMBL" id="KAI7962516.1"/>
    </source>
</evidence>
<feature type="non-terminal residue" evidence="1">
    <location>
        <position position="1"/>
    </location>
</feature>
<comment type="caution">
    <text evidence="1">The sequence shown here is derived from an EMBL/GenBank/DDBJ whole genome shotgun (WGS) entry which is preliminary data.</text>
</comment>
<sequence>IKLSIFLAAPLAKTQSLAAANYSSANQYKKIPLSKARPLTLHHLSPNSSIIMSALTSVAPGELYEIEISVQSSVVPSVLDSRSCGKINPRSDGLSLRSVLFFVPESVQGKQNVPLLIAFHGSTESGPIFRSRTTAMAYDKLAAELGFVVAYPSGYKGNWNDSRKAASYPAKMENIDDVGFTKSIIQYSSKMWSTCPQRTLIAGYSNGGHMCYRLALELGSRYIAGVAIHCANLPTEDNSDCATRIGDAVPICIVNGTADPVNPWSGGEVTLSHAPVSGGSVGSRGAHKSAVETADYFAGRFLDLGVELDLEEIEDMEEVQDVRQFRNPRNGKVFVKLLAMIGEGHYVPVAGGEKKALVIGPRRGAVHAPREVIRFFAENTMCFEDSYPDSDN</sequence>
<name>A0ACC0EYC8_9BASI</name>
<reference evidence="2" key="1">
    <citation type="journal article" date="2018" name="BMC Genomics">
        <title>Genomic insights into host adaptation between the wheat stripe rust pathogen (Puccinia striiformis f. sp. tritici) and the barley stripe rust pathogen (Puccinia striiformis f. sp. hordei).</title>
        <authorList>
            <person name="Xia C."/>
            <person name="Wang M."/>
            <person name="Yin C."/>
            <person name="Cornejo O.E."/>
            <person name="Hulbert S.H."/>
            <person name="Chen X."/>
        </authorList>
    </citation>
    <scope>NUCLEOTIDE SEQUENCE [LARGE SCALE GENOMIC DNA]</scope>
    <source>
        <strain evidence="2">93-210</strain>
    </source>
</reference>
<accession>A0ACC0EYC8</accession>
<keyword evidence="2" id="KW-1185">Reference proteome</keyword>
<reference evidence="2" key="2">
    <citation type="journal article" date="2018" name="Mol. Plant Microbe Interact.">
        <title>Genome sequence resources for the wheat stripe rust pathogen (Puccinia striiformis f. sp. tritici) and the barley stripe rust pathogen (Puccinia striiformis f. sp. hordei).</title>
        <authorList>
            <person name="Xia C."/>
            <person name="Wang M."/>
            <person name="Yin C."/>
            <person name="Cornejo O.E."/>
            <person name="Hulbert S.H."/>
            <person name="Chen X."/>
        </authorList>
    </citation>
    <scope>NUCLEOTIDE SEQUENCE [LARGE SCALE GENOMIC DNA]</scope>
    <source>
        <strain evidence="2">93-210</strain>
    </source>
</reference>
<protein>
    <submittedName>
        <fullName evidence="1">Uncharacterized protein</fullName>
    </submittedName>
</protein>